<evidence type="ECO:0000259" key="4">
    <source>
        <dbReference type="SMART" id="SM00363"/>
    </source>
</evidence>
<comment type="similarity">
    <text evidence="2">Belongs to the TlyA family.</text>
</comment>
<dbReference type="InterPro" id="IPR029063">
    <property type="entry name" value="SAM-dependent_MTases_sf"/>
</dbReference>
<dbReference type="EMBL" id="JAUDCG010000003">
    <property type="protein sequence ID" value="MDM8156239.1"/>
    <property type="molecule type" value="Genomic_DNA"/>
</dbReference>
<sequence length="259" mass="28991">MRLDKWLLTEAFSSRAKAQDAIQEGRVRVNGKVVLKNSYEVSEQDVIEVAAKEHEFVSRAGKKMFDVLDAFGIDLRDRCVLDVGASTGGFTDVCLKRGARKVYALDVGHDQLHPSLKSDPRCVSMEGRNVRDVRKEWFADPIDFICMDVSFLSCVTALRALHAQFANVETLVLVKPQFEAGSACLNKHGIVKDANVLVRVLESVIQEAGSMGYCVRHLTSSSIRGRDGNQEFLMHLTDEQRTITHDLRAIVRNRPSNMK</sequence>
<dbReference type="InterPro" id="IPR036986">
    <property type="entry name" value="S4_RNA-bd_sf"/>
</dbReference>
<dbReference type="SUPFAM" id="SSF53335">
    <property type="entry name" value="S-adenosyl-L-methionine-dependent methyltransferases"/>
    <property type="match status" value="1"/>
</dbReference>
<organism evidence="5 6">
    <name type="scientific">Amedibacillus dolichus</name>
    <dbReference type="NCBI Taxonomy" id="31971"/>
    <lineage>
        <taxon>Bacteria</taxon>
        <taxon>Bacillati</taxon>
        <taxon>Bacillota</taxon>
        <taxon>Erysipelotrichia</taxon>
        <taxon>Erysipelotrichales</taxon>
        <taxon>Erysipelotrichaceae</taxon>
        <taxon>Amedibacillus</taxon>
    </lineage>
</organism>
<dbReference type="InterPro" id="IPR047048">
    <property type="entry name" value="TlyA"/>
</dbReference>
<evidence type="ECO:0000313" key="6">
    <source>
        <dbReference type="Proteomes" id="UP001529340"/>
    </source>
</evidence>
<dbReference type="PANTHER" id="PTHR32319">
    <property type="entry name" value="BACTERIAL HEMOLYSIN-LIKE PROTEIN"/>
    <property type="match status" value="1"/>
</dbReference>
<dbReference type="SMART" id="SM00363">
    <property type="entry name" value="S4"/>
    <property type="match status" value="1"/>
</dbReference>
<gene>
    <name evidence="5" type="ORF">QUV96_01150</name>
</gene>
<dbReference type="PROSITE" id="PS50889">
    <property type="entry name" value="S4"/>
    <property type="match status" value="1"/>
</dbReference>
<keyword evidence="1 3" id="KW-0694">RNA-binding</keyword>
<dbReference type="PANTHER" id="PTHR32319:SF0">
    <property type="entry name" value="BACTERIAL HEMOLYSIN-LIKE PROTEIN"/>
    <property type="match status" value="1"/>
</dbReference>
<dbReference type="Pfam" id="PF01728">
    <property type="entry name" value="FtsJ"/>
    <property type="match status" value="1"/>
</dbReference>
<accession>A0ABT7U9C8</accession>
<dbReference type="Gene3D" id="3.10.290.10">
    <property type="entry name" value="RNA-binding S4 domain"/>
    <property type="match status" value="1"/>
</dbReference>
<dbReference type="Gene3D" id="3.40.50.150">
    <property type="entry name" value="Vaccinia Virus protein VP39"/>
    <property type="match status" value="1"/>
</dbReference>
<dbReference type="SUPFAM" id="SSF55174">
    <property type="entry name" value="Alpha-L RNA-binding motif"/>
    <property type="match status" value="1"/>
</dbReference>
<reference evidence="5 6" key="3">
    <citation type="submission" date="2023-06" db="EMBL/GenBank/DDBJ databases">
        <authorList>
            <person name="Zeman M."/>
            <person name="Kubasova T."/>
            <person name="Jahodarova E."/>
            <person name="Nykrynova M."/>
            <person name="Rychlik I."/>
        </authorList>
    </citation>
    <scope>NUCLEOTIDE SEQUENCE [LARGE SCALE GENOMIC DNA]</scope>
    <source>
        <strain evidence="5 6">ET39</strain>
    </source>
</reference>
<protein>
    <submittedName>
        <fullName evidence="5">TlyA family RNA methyltransferase</fullName>
    </submittedName>
</protein>
<name>A0ABT7U9C8_9FIRM</name>
<dbReference type="CDD" id="cd00165">
    <property type="entry name" value="S4"/>
    <property type="match status" value="1"/>
</dbReference>
<keyword evidence="5" id="KW-0808">Transferase</keyword>
<evidence type="ECO:0000256" key="1">
    <source>
        <dbReference type="ARBA" id="ARBA00022884"/>
    </source>
</evidence>
<feature type="domain" description="RNA-binding S4" evidence="4">
    <location>
        <begin position="1"/>
        <end position="62"/>
    </location>
</feature>
<comment type="caution">
    <text evidence="5">The sequence shown here is derived from an EMBL/GenBank/DDBJ whole genome shotgun (WGS) entry which is preliminary data.</text>
</comment>
<dbReference type="CDD" id="cd02440">
    <property type="entry name" value="AdoMet_MTases"/>
    <property type="match status" value="1"/>
</dbReference>
<keyword evidence="6" id="KW-1185">Reference proteome</keyword>
<keyword evidence="5" id="KW-0489">Methyltransferase</keyword>
<dbReference type="InterPro" id="IPR002942">
    <property type="entry name" value="S4_RNA-bd"/>
</dbReference>
<dbReference type="GO" id="GO:0008168">
    <property type="term" value="F:methyltransferase activity"/>
    <property type="evidence" value="ECO:0007669"/>
    <property type="project" value="UniProtKB-KW"/>
</dbReference>
<dbReference type="GO" id="GO:0032259">
    <property type="term" value="P:methylation"/>
    <property type="evidence" value="ECO:0007669"/>
    <property type="project" value="UniProtKB-KW"/>
</dbReference>
<evidence type="ECO:0000256" key="3">
    <source>
        <dbReference type="PROSITE-ProRule" id="PRU00182"/>
    </source>
</evidence>
<evidence type="ECO:0000256" key="2">
    <source>
        <dbReference type="ARBA" id="ARBA00029460"/>
    </source>
</evidence>
<dbReference type="Proteomes" id="UP001529340">
    <property type="component" value="Unassembled WGS sequence"/>
</dbReference>
<dbReference type="NCBIfam" id="TIGR00478">
    <property type="entry name" value="tly"/>
    <property type="match status" value="1"/>
</dbReference>
<dbReference type="InterPro" id="IPR002877">
    <property type="entry name" value="RNA_MeTrfase_FtsJ_dom"/>
</dbReference>
<dbReference type="Pfam" id="PF01479">
    <property type="entry name" value="S4"/>
    <property type="match status" value="1"/>
</dbReference>
<reference evidence="5 6" key="2">
    <citation type="submission" date="2023-06" db="EMBL/GenBank/DDBJ databases">
        <title>Identification and characterization of horizontal gene transfer across gut microbiota members of farm animals based on homology search.</title>
        <authorList>
            <person name="Schwarzerova J."/>
            <person name="Nykrynova M."/>
            <person name="Jureckova K."/>
            <person name="Cejkova D."/>
            <person name="Rychlik I."/>
        </authorList>
    </citation>
    <scope>NUCLEOTIDE SEQUENCE [LARGE SCALE GENOMIC DNA]</scope>
    <source>
        <strain evidence="5 6">ET39</strain>
    </source>
</reference>
<reference evidence="6" key="1">
    <citation type="submission" date="2023-06" db="EMBL/GenBank/DDBJ databases">
        <title>Identification and characterization of horizontal gene transfer across gut microbiota members of farm animals based on homology search.</title>
        <authorList>
            <person name="Zeman M."/>
            <person name="Kubasova T."/>
            <person name="Jahodarova E."/>
            <person name="Nykrynova M."/>
            <person name="Rychlik I."/>
        </authorList>
    </citation>
    <scope>NUCLEOTIDE SEQUENCE [LARGE SCALE GENOMIC DNA]</scope>
    <source>
        <strain evidence="6">ET39</strain>
    </source>
</reference>
<proteinExistence type="inferred from homology"/>
<dbReference type="RefSeq" id="WP_289606708.1">
    <property type="nucleotide sequence ID" value="NZ_JAUDCG010000003.1"/>
</dbReference>
<dbReference type="InterPro" id="IPR004538">
    <property type="entry name" value="Hemolysin_A/TlyA"/>
</dbReference>
<dbReference type="PIRSF" id="PIRSF005578">
    <property type="entry name" value="TlyA"/>
    <property type="match status" value="1"/>
</dbReference>
<evidence type="ECO:0000313" key="5">
    <source>
        <dbReference type="EMBL" id="MDM8156239.1"/>
    </source>
</evidence>